<sequence length="102" mass="10940">MTGRSVALDPRRHAVRRDIADIRLAEQVFAPHYAVPMPTIVSASIPLRLERDEDSEIVATLESGDVFEVLELAGVSAWGMAVGPGLVGYVDRTLLDLPGTAA</sequence>
<dbReference type="AlphaFoldDB" id="A0A5C6UIX7"/>
<evidence type="ECO:0000313" key="1">
    <source>
        <dbReference type="EMBL" id="TXC72762.1"/>
    </source>
</evidence>
<protein>
    <submittedName>
        <fullName evidence="1">SH3 domain-containing protein</fullName>
    </submittedName>
</protein>
<name>A0A5C6UIX7_9SPHN</name>
<dbReference type="OrthoDB" id="9813368at2"/>
<reference evidence="1 2" key="1">
    <citation type="journal article" date="2013" name="Antonie Van Leeuwenhoek">
        <title>Sphingomonas ginsenosidivorax sp. nov., with the ability to transform ginsenosides.</title>
        <authorList>
            <person name="Jin X.F."/>
            <person name="Kim J.K."/>
            <person name="Liu Q.M."/>
            <person name="Kang M.S."/>
            <person name="He D."/>
            <person name="Jin F.X."/>
            <person name="Kim S.C."/>
            <person name="Im W.T."/>
        </authorList>
    </citation>
    <scope>NUCLEOTIDE SEQUENCE [LARGE SCALE GENOMIC DNA]</scope>
    <source>
        <strain evidence="1 2">KHI67</strain>
    </source>
</reference>
<gene>
    <name evidence="1" type="ORF">FSB78_04965</name>
</gene>
<accession>A0A5C6UIX7</accession>
<comment type="caution">
    <text evidence="1">The sequence shown here is derived from an EMBL/GenBank/DDBJ whole genome shotgun (WGS) entry which is preliminary data.</text>
</comment>
<organism evidence="1 2">
    <name type="scientific">Sphingomonas ginsenosidivorax</name>
    <dbReference type="NCBI Taxonomy" id="862135"/>
    <lineage>
        <taxon>Bacteria</taxon>
        <taxon>Pseudomonadati</taxon>
        <taxon>Pseudomonadota</taxon>
        <taxon>Alphaproteobacteria</taxon>
        <taxon>Sphingomonadales</taxon>
        <taxon>Sphingomonadaceae</taxon>
        <taxon>Sphingomonas</taxon>
    </lineage>
</organism>
<evidence type="ECO:0000313" key="2">
    <source>
        <dbReference type="Proteomes" id="UP000321250"/>
    </source>
</evidence>
<dbReference type="EMBL" id="VOQR01000001">
    <property type="protein sequence ID" value="TXC72762.1"/>
    <property type="molecule type" value="Genomic_DNA"/>
</dbReference>
<keyword evidence="2" id="KW-1185">Reference proteome</keyword>
<dbReference type="Proteomes" id="UP000321250">
    <property type="component" value="Unassembled WGS sequence"/>
</dbReference>
<proteinExistence type="predicted"/>